<protein>
    <submittedName>
        <fullName evidence="1">(Mediterranean fruit fly) hypothetical protein</fullName>
    </submittedName>
</protein>
<comment type="caution">
    <text evidence="1">The sequence shown here is derived from an EMBL/GenBank/DDBJ whole genome shotgun (WGS) entry which is preliminary data.</text>
</comment>
<dbReference type="AlphaFoldDB" id="A0A811UW15"/>
<proteinExistence type="predicted"/>
<feature type="non-terminal residue" evidence="1">
    <location>
        <position position="1"/>
    </location>
</feature>
<name>A0A811UW15_CERCA</name>
<sequence length="108" mass="12516">EYPHSISLEPSLKRNCAQFYRNETRLVKYEYSRVLCETDILDLISKLPYSIPADSVDFYFLPHHAALKEERSRPTSRLSGGHSLDSTIRAREELSKVLTSSGFPLRKW</sequence>
<reference evidence="1" key="1">
    <citation type="submission" date="2020-11" db="EMBL/GenBank/DDBJ databases">
        <authorList>
            <person name="Whitehead M."/>
        </authorList>
    </citation>
    <scope>NUCLEOTIDE SEQUENCE</scope>
    <source>
        <strain evidence="1">EGII</strain>
    </source>
</reference>
<keyword evidence="2" id="KW-1185">Reference proteome</keyword>
<dbReference type="Proteomes" id="UP000606786">
    <property type="component" value="Unassembled WGS sequence"/>
</dbReference>
<accession>A0A811UW15</accession>
<dbReference type="EMBL" id="CAJHJT010000023">
    <property type="protein sequence ID" value="CAD7001907.1"/>
    <property type="molecule type" value="Genomic_DNA"/>
</dbReference>
<feature type="non-terminal residue" evidence="1">
    <location>
        <position position="108"/>
    </location>
</feature>
<gene>
    <name evidence="1" type="ORF">CCAP1982_LOCUS10394</name>
</gene>
<evidence type="ECO:0000313" key="2">
    <source>
        <dbReference type="Proteomes" id="UP000606786"/>
    </source>
</evidence>
<evidence type="ECO:0000313" key="1">
    <source>
        <dbReference type="EMBL" id="CAD7001907.1"/>
    </source>
</evidence>
<organism evidence="1 2">
    <name type="scientific">Ceratitis capitata</name>
    <name type="common">Mediterranean fruit fly</name>
    <name type="synonym">Tephritis capitata</name>
    <dbReference type="NCBI Taxonomy" id="7213"/>
    <lineage>
        <taxon>Eukaryota</taxon>
        <taxon>Metazoa</taxon>
        <taxon>Ecdysozoa</taxon>
        <taxon>Arthropoda</taxon>
        <taxon>Hexapoda</taxon>
        <taxon>Insecta</taxon>
        <taxon>Pterygota</taxon>
        <taxon>Neoptera</taxon>
        <taxon>Endopterygota</taxon>
        <taxon>Diptera</taxon>
        <taxon>Brachycera</taxon>
        <taxon>Muscomorpha</taxon>
        <taxon>Tephritoidea</taxon>
        <taxon>Tephritidae</taxon>
        <taxon>Ceratitis</taxon>
        <taxon>Ceratitis</taxon>
    </lineage>
</organism>